<dbReference type="Proteomes" id="UP001207252">
    <property type="component" value="Unassembled WGS sequence"/>
</dbReference>
<feature type="domain" description="OBG-type G" evidence="7">
    <location>
        <begin position="3"/>
        <end position="259"/>
    </location>
</feature>
<dbReference type="InterPro" id="IPR006073">
    <property type="entry name" value="GTP-bd"/>
</dbReference>
<dbReference type="PANTHER" id="PTHR23305:SF18">
    <property type="entry name" value="OBG-TYPE G DOMAIN-CONTAINING PROTEIN"/>
    <property type="match status" value="1"/>
</dbReference>
<evidence type="ECO:0000256" key="3">
    <source>
        <dbReference type="ARBA" id="ARBA00022741"/>
    </source>
</evidence>
<dbReference type="InterPro" id="IPR013029">
    <property type="entry name" value="YchF_C"/>
</dbReference>
<comment type="cofactor">
    <cofactor evidence="1">
        <name>Mg(2+)</name>
        <dbReference type="ChEBI" id="CHEBI:18420"/>
    </cofactor>
</comment>
<sequence length="368" mass="40949">MALAAGIVGLPNVGKSTLFNAITNSRVEAANYAFATINPNVGVVEVKDDRLKSLAGLITPEKIVYTSFKFVDIAGLVKGASQGEGLGNQFLANIREVDAICHMVRCFEDKSILHVHNRIDALNDIGVINLELIIADLDVINKRINKIKKKAEAGDKDAKKEYLALDKVQKILLQDQLASTGVYDEEELKILQNFQLITMKPVLYIANIAENEIHNPEANPEYMKVKAYAQANNANCIALSARMEYEISVLDDETKTIFMNDLGMHQTGLDAVTKAAYDLLDLQTFFTYGKVETRAWTFKKGMNAQECAGVIHTDFAKGFIKAEIISYEDLLKFKSEQAIKEAGLLRIEGKNYLMQDGDVCHFRFNVTK</sequence>
<keyword evidence="3 6" id="KW-0547">Nucleotide-binding</keyword>
<keyword evidence="5" id="KW-0460">Magnesium</keyword>
<accession>A0ABT3BQ25</accession>
<evidence type="ECO:0000259" key="8">
    <source>
        <dbReference type="PROSITE" id="PS51880"/>
    </source>
</evidence>
<dbReference type="Pfam" id="PF06071">
    <property type="entry name" value="YchF-GTPase_C"/>
    <property type="match status" value="1"/>
</dbReference>
<evidence type="ECO:0000256" key="5">
    <source>
        <dbReference type="ARBA" id="ARBA00022842"/>
    </source>
</evidence>
<dbReference type="InterPro" id="IPR027417">
    <property type="entry name" value="P-loop_NTPase"/>
</dbReference>
<evidence type="ECO:0000256" key="4">
    <source>
        <dbReference type="ARBA" id="ARBA00022840"/>
    </source>
</evidence>
<dbReference type="EMBL" id="JAOXHJ010000007">
    <property type="protein sequence ID" value="MCV3754309.1"/>
    <property type="molecule type" value="Genomic_DNA"/>
</dbReference>
<keyword evidence="4 6" id="KW-0067">ATP-binding</keyword>
<dbReference type="PIRSF" id="PIRSF006641">
    <property type="entry name" value="CHP00092"/>
    <property type="match status" value="1"/>
</dbReference>
<feature type="binding site" evidence="6">
    <location>
        <begin position="12"/>
        <end position="17"/>
    </location>
    <ligand>
        <name>ATP</name>
        <dbReference type="ChEBI" id="CHEBI:30616"/>
    </ligand>
</feature>
<dbReference type="NCBIfam" id="TIGR00092">
    <property type="entry name" value="redox-regulated ATPase YchF"/>
    <property type="match status" value="1"/>
</dbReference>
<reference evidence="9 10" key="1">
    <citation type="journal article" date="2020" name="Int. J. Syst. Evol. Microbiol.">
        <title>Ureaplasma miroungigenitalium sp. nov. isolated from northern elephant seals (Mirounga angustirostris) and Ureaplasma zalophigenitalium sp. nov. isolated from California sea lions (Zalophus californianus).</title>
        <authorList>
            <person name="Volokhov D.V."/>
            <person name="Gulland F.M."/>
            <person name="Gao Y."/>
            <person name="Chizhikov V.E."/>
        </authorList>
    </citation>
    <scope>NUCLEOTIDE SEQUENCE [LARGE SCALE GENOMIC DNA]</scope>
    <source>
        <strain evidence="9 10">CSL7644-GEN</strain>
    </source>
</reference>
<dbReference type="PROSITE" id="PS51880">
    <property type="entry name" value="TGS"/>
    <property type="match status" value="1"/>
</dbReference>
<keyword evidence="2" id="KW-0479">Metal-binding</keyword>
<feature type="domain" description="TGS" evidence="8">
    <location>
        <begin position="281"/>
        <end position="364"/>
    </location>
</feature>
<evidence type="ECO:0000256" key="6">
    <source>
        <dbReference type="HAMAP-Rule" id="MF_00944"/>
    </source>
</evidence>
<dbReference type="CDD" id="cd04867">
    <property type="entry name" value="TGS_YchF_OLA1"/>
    <property type="match status" value="1"/>
</dbReference>
<protein>
    <recommendedName>
        <fullName evidence="6">Ribosome-binding ATPase YchF</fullName>
    </recommendedName>
</protein>
<dbReference type="InterPro" id="IPR012675">
    <property type="entry name" value="Beta-grasp_dom_sf"/>
</dbReference>
<dbReference type="Gene3D" id="3.10.20.30">
    <property type="match status" value="1"/>
</dbReference>
<dbReference type="RefSeq" id="WP_263818113.1">
    <property type="nucleotide sequence ID" value="NZ_JAOXHJ010000007.1"/>
</dbReference>
<proteinExistence type="inferred from homology"/>
<dbReference type="PRINTS" id="PR00326">
    <property type="entry name" value="GTP1OBG"/>
</dbReference>
<dbReference type="SUPFAM" id="SSF52540">
    <property type="entry name" value="P-loop containing nucleoside triphosphate hydrolases"/>
    <property type="match status" value="1"/>
</dbReference>
<dbReference type="PROSITE" id="PS51710">
    <property type="entry name" value="G_OBG"/>
    <property type="match status" value="1"/>
</dbReference>
<dbReference type="Gene3D" id="3.40.50.300">
    <property type="entry name" value="P-loop containing nucleotide triphosphate hydrolases"/>
    <property type="match status" value="1"/>
</dbReference>
<dbReference type="Pfam" id="PF01926">
    <property type="entry name" value="MMR_HSR1"/>
    <property type="match status" value="1"/>
</dbReference>
<comment type="function">
    <text evidence="6">ATPase that binds to both the 70S ribosome and the 50S ribosomal subunit in a nucleotide-independent manner.</text>
</comment>
<dbReference type="InterPro" id="IPR031167">
    <property type="entry name" value="G_OBG"/>
</dbReference>
<dbReference type="InterPro" id="IPR023192">
    <property type="entry name" value="TGS-like_dom_sf"/>
</dbReference>
<gene>
    <name evidence="6 9" type="primary">ychF</name>
    <name evidence="9" type="ORF">OF365_02880</name>
</gene>
<evidence type="ECO:0000256" key="1">
    <source>
        <dbReference type="ARBA" id="ARBA00001946"/>
    </source>
</evidence>
<dbReference type="InterPro" id="IPR012676">
    <property type="entry name" value="TGS-like"/>
</dbReference>
<comment type="caution">
    <text evidence="9">The sequence shown here is derived from an EMBL/GenBank/DDBJ whole genome shotgun (WGS) entry which is preliminary data.</text>
</comment>
<dbReference type="InterPro" id="IPR004095">
    <property type="entry name" value="TGS"/>
</dbReference>
<name>A0ABT3BQ25_9BACT</name>
<dbReference type="CDD" id="cd01900">
    <property type="entry name" value="YchF"/>
    <property type="match status" value="1"/>
</dbReference>
<dbReference type="InterPro" id="IPR041706">
    <property type="entry name" value="YchF_N"/>
</dbReference>
<comment type="similarity">
    <text evidence="6">Belongs to the TRAFAC class OBG-HflX-like GTPase superfamily. OBG GTPase family. YchF/OLA1 subfamily.</text>
</comment>
<evidence type="ECO:0000259" key="7">
    <source>
        <dbReference type="PROSITE" id="PS51710"/>
    </source>
</evidence>
<evidence type="ECO:0000256" key="2">
    <source>
        <dbReference type="ARBA" id="ARBA00022723"/>
    </source>
</evidence>
<evidence type="ECO:0000313" key="9">
    <source>
        <dbReference type="EMBL" id="MCV3754309.1"/>
    </source>
</evidence>
<dbReference type="Gene3D" id="1.10.150.300">
    <property type="entry name" value="TGS-like domain"/>
    <property type="match status" value="1"/>
</dbReference>
<keyword evidence="10" id="KW-1185">Reference proteome</keyword>
<organism evidence="9 10">
    <name type="scientific">Ureaplasma zalophigenitalium</name>
    <dbReference type="NCBI Taxonomy" id="907723"/>
    <lineage>
        <taxon>Bacteria</taxon>
        <taxon>Bacillati</taxon>
        <taxon>Mycoplasmatota</taxon>
        <taxon>Mycoplasmoidales</taxon>
        <taxon>Mycoplasmoidaceae</taxon>
        <taxon>Ureaplasma</taxon>
    </lineage>
</organism>
<dbReference type="InterPro" id="IPR004396">
    <property type="entry name" value="ATPase_YchF/OLA1"/>
</dbReference>
<evidence type="ECO:0000313" key="10">
    <source>
        <dbReference type="Proteomes" id="UP001207252"/>
    </source>
</evidence>
<dbReference type="PANTHER" id="PTHR23305">
    <property type="entry name" value="OBG GTPASE FAMILY"/>
    <property type="match status" value="1"/>
</dbReference>
<dbReference type="HAMAP" id="MF_00944">
    <property type="entry name" value="YchF_OLA1_ATPase"/>
    <property type="match status" value="1"/>
</dbReference>
<dbReference type="SUPFAM" id="SSF81271">
    <property type="entry name" value="TGS-like"/>
    <property type="match status" value="1"/>
</dbReference>